<evidence type="ECO:0000256" key="4">
    <source>
        <dbReference type="ARBA" id="ARBA00024056"/>
    </source>
</evidence>
<dbReference type="EC" id="3.5.1.41" evidence="4"/>
<evidence type="ECO:0000313" key="7">
    <source>
        <dbReference type="EMBL" id="RDL35972.1"/>
    </source>
</evidence>
<dbReference type="GeneID" id="43599433"/>
<proteinExistence type="predicted"/>
<keyword evidence="2" id="KW-0146">Chitin degradation</keyword>
<dbReference type="InterPro" id="IPR011330">
    <property type="entry name" value="Glyco_hydro/deAcase_b/a-brl"/>
</dbReference>
<dbReference type="PROSITE" id="PS51677">
    <property type="entry name" value="NODB"/>
    <property type="match status" value="1"/>
</dbReference>
<dbReference type="InterPro" id="IPR002509">
    <property type="entry name" value="NODB_dom"/>
</dbReference>
<comment type="catalytic activity">
    <reaction evidence="5">
        <text>[(1-&gt;4)-N-acetyl-beta-D-glucosaminyl](n) + n H2O = chitosan + n acetate</text>
        <dbReference type="Rhea" id="RHEA:10464"/>
        <dbReference type="Rhea" id="RHEA-COMP:9593"/>
        <dbReference type="Rhea" id="RHEA-COMP:9597"/>
        <dbReference type="ChEBI" id="CHEBI:15377"/>
        <dbReference type="ChEBI" id="CHEBI:17029"/>
        <dbReference type="ChEBI" id="CHEBI:30089"/>
        <dbReference type="ChEBI" id="CHEBI:57704"/>
        <dbReference type="EC" id="3.5.1.41"/>
    </reaction>
    <physiologicalReaction direction="left-to-right" evidence="5">
        <dbReference type="Rhea" id="RHEA:10465"/>
    </physiologicalReaction>
</comment>
<dbReference type="GO" id="GO:0005975">
    <property type="term" value="P:carbohydrate metabolic process"/>
    <property type="evidence" value="ECO:0007669"/>
    <property type="project" value="InterPro"/>
</dbReference>
<dbReference type="Pfam" id="PF01522">
    <property type="entry name" value="Polysacc_deac_1"/>
    <property type="match status" value="1"/>
</dbReference>
<dbReference type="GO" id="GO:0004099">
    <property type="term" value="F:chitin deacetylase activity"/>
    <property type="evidence" value="ECO:0007669"/>
    <property type="project" value="UniProtKB-EC"/>
</dbReference>
<dbReference type="GO" id="GO:0009272">
    <property type="term" value="P:fungal-type cell wall biogenesis"/>
    <property type="evidence" value="ECO:0007669"/>
    <property type="project" value="UniProtKB-ARBA"/>
</dbReference>
<evidence type="ECO:0000259" key="6">
    <source>
        <dbReference type="PROSITE" id="PS51677"/>
    </source>
</evidence>
<accession>A0A370TKB4</accession>
<dbReference type="SUPFAM" id="SSF88713">
    <property type="entry name" value="Glycoside hydrolase/deacetylase"/>
    <property type="match status" value="1"/>
</dbReference>
<keyword evidence="2" id="KW-0119">Carbohydrate metabolism</keyword>
<reference evidence="7 8" key="1">
    <citation type="journal article" date="2018" name="IMA Fungus">
        <title>IMA Genome-F 9: Draft genome sequence of Annulohypoxylon stygium, Aspergillus mulundensis, Berkeleyomyces basicola (syn. Thielaviopsis basicola), Ceratocystis smalleyi, two Cercospora beticola strains, Coleophoma cylindrospora, Fusarium fracticaudum, Phialophora cf. hyalina, and Morchella septimelata.</title>
        <authorList>
            <person name="Wingfield B.D."/>
            <person name="Bills G.F."/>
            <person name="Dong Y."/>
            <person name="Huang W."/>
            <person name="Nel W.J."/>
            <person name="Swalarsk-Parry B.S."/>
            <person name="Vaghefi N."/>
            <person name="Wilken P.M."/>
            <person name="An Z."/>
            <person name="de Beer Z.W."/>
            <person name="De Vos L."/>
            <person name="Chen L."/>
            <person name="Duong T.A."/>
            <person name="Gao Y."/>
            <person name="Hammerbacher A."/>
            <person name="Kikkert J.R."/>
            <person name="Li Y."/>
            <person name="Li H."/>
            <person name="Li K."/>
            <person name="Li Q."/>
            <person name="Liu X."/>
            <person name="Ma X."/>
            <person name="Naidoo K."/>
            <person name="Pethybridge S.J."/>
            <person name="Sun J."/>
            <person name="Steenkamp E.T."/>
            <person name="van der Nest M.A."/>
            <person name="van Wyk S."/>
            <person name="Wingfield M.J."/>
            <person name="Xiong C."/>
            <person name="Yue Q."/>
            <person name="Zhang X."/>
        </authorList>
    </citation>
    <scope>NUCLEOTIDE SEQUENCE [LARGE SCALE GENOMIC DNA]</scope>
    <source>
        <strain evidence="7 8">BP 5553</strain>
    </source>
</reference>
<dbReference type="RefSeq" id="XP_031868628.1">
    <property type="nucleotide sequence ID" value="XM_032015207.1"/>
</dbReference>
<evidence type="ECO:0000256" key="5">
    <source>
        <dbReference type="ARBA" id="ARBA00048494"/>
    </source>
</evidence>
<evidence type="ECO:0000256" key="3">
    <source>
        <dbReference type="ARBA" id="ARBA00023285"/>
    </source>
</evidence>
<feature type="domain" description="NodB homology" evidence="6">
    <location>
        <begin position="1"/>
        <end position="158"/>
    </location>
</feature>
<organism evidence="7 8">
    <name type="scientific">Venustampulla echinocandica</name>
    <dbReference type="NCBI Taxonomy" id="2656787"/>
    <lineage>
        <taxon>Eukaryota</taxon>
        <taxon>Fungi</taxon>
        <taxon>Dikarya</taxon>
        <taxon>Ascomycota</taxon>
        <taxon>Pezizomycotina</taxon>
        <taxon>Leotiomycetes</taxon>
        <taxon>Helotiales</taxon>
        <taxon>Pleuroascaceae</taxon>
        <taxon>Venustampulla</taxon>
    </lineage>
</organism>
<evidence type="ECO:0000256" key="1">
    <source>
        <dbReference type="ARBA" id="ARBA00001941"/>
    </source>
</evidence>
<keyword evidence="8" id="KW-1185">Reference proteome</keyword>
<comment type="caution">
    <text evidence="7">The sequence shown here is derived from an EMBL/GenBank/DDBJ whole genome shotgun (WGS) entry which is preliminary data.</text>
</comment>
<dbReference type="PANTHER" id="PTHR10587:SF137">
    <property type="entry name" value="4-DEOXY-4-FORMAMIDO-L-ARABINOSE-PHOSPHOUNDECAPRENOL DEFORMYLASE ARND-RELATED"/>
    <property type="match status" value="1"/>
</dbReference>
<dbReference type="Proteomes" id="UP000254866">
    <property type="component" value="Unassembled WGS sequence"/>
</dbReference>
<sequence length="158" mass="17302">MVALTLDDAPSDETANILNTLKIYGAKVTFFIGGGQVANHPGLLQRIRDVGHEAGNHAWADEPSIMLPLTELERQIKEVEVILLVNPGSSKYFRLGSGLFNKKLVDKVKSLGYRLVLGSIFPHDPQIHNAKINAAHVLSILKPGGIIIMHDQRSYSAE</sequence>
<dbReference type="OrthoDB" id="407355at2759"/>
<dbReference type="EMBL" id="NPIC01000005">
    <property type="protein sequence ID" value="RDL35972.1"/>
    <property type="molecule type" value="Genomic_DNA"/>
</dbReference>
<dbReference type="Gene3D" id="3.20.20.370">
    <property type="entry name" value="Glycoside hydrolase/deacetylase"/>
    <property type="match status" value="1"/>
</dbReference>
<dbReference type="GO" id="GO:0006032">
    <property type="term" value="P:chitin catabolic process"/>
    <property type="evidence" value="ECO:0007669"/>
    <property type="project" value="UniProtKB-KW"/>
</dbReference>
<evidence type="ECO:0000313" key="8">
    <source>
        <dbReference type="Proteomes" id="UP000254866"/>
    </source>
</evidence>
<dbReference type="InterPro" id="IPR050248">
    <property type="entry name" value="Polysacc_deacetylase_ArnD"/>
</dbReference>
<dbReference type="PANTHER" id="PTHR10587">
    <property type="entry name" value="GLYCOSYL TRANSFERASE-RELATED"/>
    <property type="match status" value="1"/>
</dbReference>
<dbReference type="AlphaFoldDB" id="A0A370TKB4"/>
<evidence type="ECO:0000256" key="2">
    <source>
        <dbReference type="ARBA" id="ARBA00023024"/>
    </source>
</evidence>
<keyword evidence="3" id="KW-0170">Cobalt</keyword>
<keyword evidence="2" id="KW-0624">Polysaccharide degradation</keyword>
<dbReference type="STRING" id="2656787.A0A370TKB4"/>
<name>A0A370TKB4_9HELO</name>
<gene>
    <name evidence="7" type="ORF">BP5553_06584</name>
</gene>
<comment type="cofactor">
    <cofactor evidence="1">
        <name>Co(2+)</name>
        <dbReference type="ChEBI" id="CHEBI:48828"/>
    </cofactor>
</comment>
<protein>
    <recommendedName>
        <fullName evidence="4">chitin deacetylase</fullName>
        <ecNumber evidence="4">3.5.1.41</ecNumber>
    </recommendedName>
</protein>